<name>L1Q3X1_9CLOT</name>
<keyword evidence="4" id="KW-0812">Transmembrane</keyword>
<dbReference type="SUPFAM" id="SSF52540">
    <property type="entry name" value="P-loop containing nucleoside triphosphate hydrolases"/>
    <property type="match status" value="1"/>
</dbReference>
<dbReference type="RefSeq" id="WP_005216196.1">
    <property type="nucleotide sequence ID" value="NZ_KB291715.1"/>
</dbReference>
<dbReference type="GO" id="GO:0005829">
    <property type="term" value="C:cytosol"/>
    <property type="evidence" value="ECO:0007669"/>
    <property type="project" value="TreeGrafter"/>
</dbReference>
<dbReference type="PANTHER" id="PTHR11361:SF99">
    <property type="entry name" value="DNA MISMATCH REPAIR PROTEIN"/>
    <property type="match status" value="1"/>
</dbReference>
<evidence type="ECO:0000256" key="3">
    <source>
        <dbReference type="ARBA" id="ARBA00023125"/>
    </source>
</evidence>
<comment type="caution">
    <text evidence="6">The sequence shown here is derived from an EMBL/GenBank/DDBJ whole genome shotgun (WGS) entry which is preliminary data.</text>
</comment>
<keyword evidence="4" id="KW-1133">Transmembrane helix</keyword>
<dbReference type="HOGENOM" id="CLU_030717_0_0_9"/>
<evidence type="ECO:0000256" key="2">
    <source>
        <dbReference type="ARBA" id="ARBA00022840"/>
    </source>
</evidence>
<dbReference type="STRING" id="545697.HMPREF0216_03331"/>
<evidence type="ECO:0000313" key="6">
    <source>
        <dbReference type="EMBL" id="EKY22287.1"/>
    </source>
</evidence>
<dbReference type="InterPro" id="IPR000432">
    <property type="entry name" value="DNA_mismatch_repair_MutS_C"/>
</dbReference>
<evidence type="ECO:0000256" key="4">
    <source>
        <dbReference type="SAM" id="Phobius"/>
    </source>
</evidence>
<dbReference type="AlphaFoldDB" id="L1Q3X1"/>
<proteinExistence type="predicted"/>
<feature type="transmembrane region" description="Helical" evidence="4">
    <location>
        <begin position="26"/>
        <end position="47"/>
    </location>
</feature>
<dbReference type="OrthoDB" id="9802448at2"/>
<dbReference type="GO" id="GO:0006298">
    <property type="term" value="P:mismatch repair"/>
    <property type="evidence" value="ECO:0007669"/>
    <property type="project" value="InterPro"/>
</dbReference>
<dbReference type="PANTHER" id="PTHR11361">
    <property type="entry name" value="DNA MISMATCH REPAIR PROTEIN MUTS FAMILY MEMBER"/>
    <property type="match status" value="1"/>
</dbReference>
<dbReference type="EMBL" id="AMEZ01000133">
    <property type="protein sequence ID" value="EKY22287.1"/>
    <property type="molecule type" value="Genomic_DNA"/>
</dbReference>
<gene>
    <name evidence="6" type="ORF">HMPREF0216_03331</name>
</gene>
<protein>
    <submittedName>
        <fullName evidence="6">MutS domain V protein</fullName>
    </submittedName>
</protein>
<dbReference type="InterPro" id="IPR027417">
    <property type="entry name" value="P-loop_NTPase"/>
</dbReference>
<evidence type="ECO:0000259" key="5">
    <source>
        <dbReference type="SMART" id="SM00534"/>
    </source>
</evidence>
<dbReference type="SMART" id="SM00534">
    <property type="entry name" value="MUTSac"/>
    <property type="match status" value="1"/>
</dbReference>
<keyword evidence="7" id="KW-1185">Reference proteome</keyword>
<keyword evidence="3" id="KW-0238">DNA-binding</keyword>
<reference evidence="6 7" key="1">
    <citation type="submission" date="2012-05" db="EMBL/GenBank/DDBJ databases">
        <authorList>
            <person name="Weinstock G."/>
            <person name="Sodergren E."/>
            <person name="Lobos E.A."/>
            <person name="Fulton L."/>
            <person name="Fulton R."/>
            <person name="Courtney L."/>
            <person name="Fronick C."/>
            <person name="O'Laughlin M."/>
            <person name="Godfrey J."/>
            <person name="Wilson R.M."/>
            <person name="Miner T."/>
            <person name="Farmer C."/>
            <person name="Delehaunty K."/>
            <person name="Cordes M."/>
            <person name="Minx P."/>
            <person name="Tomlinson C."/>
            <person name="Chen J."/>
            <person name="Wollam A."/>
            <person name="Pepin K.H."/>
            <person name="Bhonagiri V."/>
            <person name="Zhang X."/>
            <person name="Suruliraj S."/>
            <person name="Warren W."/>
            <person name="Mitreva M."/>
            <person name="Mardis E.R."/>
            <person name="Wilson R.K."/>
        </authorList>
    </citation>
    <scope>NUCLEOTIDE SEQUENCE [LARGE SCALE GENOMIC DNA]</scope>
    <source>
        <strain evidence="6 7">DSM 1785</strain>
    </source>
</reference>
<dbReference type="Proteomes" id="UP000010420">
    <property type="component" value="Unassembled WGS sequence"/>
</dbReference>
<feature type="transmembrane region" description="Helical" evidence="4">
    <location>
        <begin position="53"/>
        <end position="73"/>
    </location>
</feature>
<sequence length="596" mass="69532">MKKALKYYEDNIIKFKEELRSLEKELIIFSSIRFVIVAIALIMVYFAYKRDNINGMIIIAIISVITFMLIAFVHNGKINKKNKILIMLEYNEKGKKRLNGDWKSFVDTGVEFIEEDNQFASDLDIFGKNSLFQWINITITKFGRESLAEKLMLKNIPTRYEIKDNQEAIKELADKREFCEKIYLEAYREKKEKDKLDLLIKWINEKSDNNFTIRFIPYFFITITSILLFLTVIGRLEIKYLLLDLVINYLVIKLLTRRLTDVIDIFISNKKKIVQYSNILSIIQEENFKSDKLVKLQKGLFSRDVSCKKQMSKLKNIINWLGDSNANAYYLIINVLFMSDIFILYNLEKWKSTNGENLEKWLKIMGEIESLISLSSLAFEHEDWVYPSISGANEIEIVDGGHPLLGDRAKVNSFKLSNSEKVALITGSNMSGKSTFLRTIGFNMVLSYLGLPTFSKSFKCGIYNIYTCMRTQDNLEENISSFYAEILRIKLVIEGAKRGEKVFFLLDEIFKGTNSRDRHEGAKILIEQLVKLDGMGLVSTHDLELCNLENERKWLVNYNFREYYKNNEIHFDYILRKGKSETQNARHLMKLAGIEI</sequence>
<dbReference type="PATRIC" id="fig|545697.3.peg.3255"/>
<feature type="transmembrane region" description="Helical" evidence="4">
    <location>
        <begin position="215"/>
        <end position="236"/>
    </location>
</feature>
<evidence type="ECO:0000313" key="7">
    <source>
        <dbReference type="Proteomes" id="UP000010420"/>
    </source>
</evidence>
<dbReference type="InterPro" id="IPR045076">
    <property type="entry name" value="MutS"/>
</dbReference>
<dbReference type="Pfam" id="PF00488">
    <property type="entry name" value="MutS_V"/>
    <property type="match status" value="1"/>
</dbReference>
<dbReference type="Gene3D" id="3.40.50.300">
    <property type="entry name" value="P-loop containing nucleotide triphosphate hydrolases"/>
    <property type="match status" value="1"/>
</dbReference>
<evidence type="ECO:0000256" key="1">
    <source>
        <dbReference type="ARBA" id="ARBA00022741"/>
    </source>
</evidence>
<organism evidence="6 7">
    <name type="scientific">Clostridium celatum DSM 1785</name>
    <dbReference type="NCBI Taxonomy" id="545697"/>
    <lineage>
        <taxon>Bacteria</taxon>
        <taxon>Bacillati</taxon>
        <taxon>Bacillota</taxon>
        <taxon>Clostridia</taxon>
        <taxon>Eubacteriales</taxon>
        <taxon>Clostridiaceae</taxon>
        <taxon>Clostridium</taxon>
    </lineage>
</organism>
<dbReference type="eggNOG" id="COG0249">
    <property type="taxonomic scope" value="Bacteria"/>
</dbReference>
<keyword evidence="1" id="KW-0547">Nucleotide-binding</keyword>
<dbReference type="GO" id="GO:0005524">
    <property type="term" value="F:ATP binding"/>
    <property type="evidence" value="ECO:0007669"/>
    <property type="project" value="UniProtKB-KW"/>
</dbReference>
<dbReference type="GO" id="GO:0030983">
    <property type="term" value="F:mismatched DNA binding"/>
    <property type="evidence" value="ECO:0007669"/>
    <property type="project" value="InterPro"/>
</dbReference>
<keyword evidence="4" id="KW-0472">Membrane</keyword>
<accession>L1Q3X1</accession>
<keyword evidence="2" id="KW-0067">ATP-binding</keyword>
<feature type="domain" description="DNA mismatch repair proteins mutS family" evidence="5">
    <location>
        <begin position="420"/>
        <end position="595"/>
    </location>
</feature>
<dbReference type="GO" id="GO:0140664">
    <property type="term" value="F:ATP-dependent DNA damage sensor activity"/>
    <property type="evidence" value="ECO:0007669"/>
    <property type="project" value="InterPro"/>
</dbReference>